<keyword evidence="2 11" id="KW-0547">Nucleotide-binding</keyword>
<comment type="domain">
    <text evidence="11">The middle region has homology to RecA with ATPase motifs including the RadA KNRFG motif, while the C-terminus is homologous to Lon protease.</text>
</comment>
<keyword evidence="9 11" id="KW-0238">DNA-binding</keyword>
<evidence type="ECO:0000256" key="13">
    <source>
        <dbReference type="RuleBase" id="RU003555"/>
    </source>
</evidence>
<keyword evidence="10 11" id="KW-0234">DNA repair</keyword>
<keyword evidence="1 11" id="KW-0479">Metal-binding</keyword>
<evidence type="ECO:0000256" key="8">
    <source>
        <dbReference type="ARBA" id="ARBA00023016"/>
    </source>
</evidence>
<evidence type="ECO:0000256" key="5">
    <source>
        <dbReference type="ARBA" id="ARBA00022801"/>
    </source>
</evidence>
<dbReference type="PROSITE" id="PS50162">
    <property type="entry name" value="RECA_2"/>
    <property type="match status" value="1"/>
</dbReference>
<feature type="binding site" evidence="11">
    <location>
        <begin position="101"/>
        <end position="108"/>
    </location>
    <ligand>
        <name>ATP</name>
        <dbReference type="ChEBI" id="CHEBI:30616"/>
    </ligand>
</feature>
<keyword evidence="6 13" id="KW-0862">Zinc</keyword>
<dbReference type="FunFam" id="3.40.50.300:FF:000050">
    <property type="entry name" value="DNA repair protein RadA"/>
    <property type="match status" value="1"/>
</dbReference>
<evidence type="ECO:0000256" key="7">
    <source>
        <dbReference type="ARBA" id="ARBA00022840"/>
    </source>
</evidence>
<feature type="domain" description="RecA family profile 1" evidence="14">
    <location>
        <begin position="72"/>
        <end position="221"/>
    </location>
</feature>
<dbReference type="EMBL" id="JAFGIX010000054">
    <property type="protein sequence ID" value="MBN1573745.1"/>
    <property type="molecule type" value="Genomic_DNA"/>
</dbReference>
<dbReference type="SMART" id="SM00382">
    <property type="entry name" value="AAA"/>
    <property type="match status" value="1"/>
</dbReference>
<dbReference type="Pfam" id="PF13481">
    <property type="entry name" value="AAA_25"/>
    <property type="match status" value="1"/>
</dbReference>
<proteinExistence type="inferred from homology"/>
<dbReference type="Gene3D" id="3.40.50.300">
    <property type="entry name" value="P-loop containing nucleotide triphosphate hydrolases"/>
    <property type="match status" value="1"/>
</dbReference>
<dbReference type="InterPro" id="IPR003593">
    <property type="entry name" value="AAA+_ATPase"/>
</dbReference>
<sequence>MAKKDKNTKICYVCQSCGQVLPKWAGKCPGCGEWNTIVEEVVSPRPRGSESGMGTRAGGKKTLYLSAVDIGDVERLDVKIGELNGVLGGGLVKGSVVLVGGDPGVGKTTLLMQMLGNLAKAGVKSLYVTGEESSAQLKMRGARLGVDEKSFLVLFSTNLEEILDAISDLTPMVVVVDSIQTTSTDLVESTPGSVSQLRTVAHLLTSMAKEQGIAVLLVGHITKDGSIAGPKVLEHLVDTVLYFEGGAEYPYRILKAHKNRFGPTDEVGVFEMREGGLFEVADPTGFFLSERVESEPGSAVTSALEGTRTLLVEVQSLVTPSPLAVPRRTSMGIDYNRVNIMAAIIEKKGRIELSNHDIFVNVAGGIKINEPALDAALAASLVSSYLDVAVPADTVVFGEVGLSGEVRGVSQGGKRISEAKKLGFTRAVVPKRNAGEPEVPSGIEVHGIKSIGELIEALFKKGGEGGGKRNCQ</sequence>
<dbReference type="NCBIfam" id="TIGR00416">
    <property type="entry name" value="sms"/>
    <property type="match status" value="1"/>
</dbReference>
<dbReference type="CDD" id="cd01121">
    <property type="entry name" value="RadA_SMS_N"/>
    <property type="match status" value="1"/>
</dbReference>
<dbReference type="Proteomes" id="UP000809273">
    <property type="component" value="Unassembled WGS sequence"/>
</dbReference>
<comment type="caution">
    <text evidence="15">The sequence shown here is derived from an EMBL/GenBank/DDBJ whole genome shotgun (WGS) entry which is preliminary data.</text>
</comment>
<evidence type="ECO:0000256" key="11">
    <source>
        <dbReference type="HAMAP-Rule" id="MF_01498"/>
    </source>
</evidence>
<accession>A0A9D8KEN9</accession>
<evidence type="ECO:0000256" key="3">
    <source>
        <dbReference type="ARBA" id="ARBA00022763"/>
    </source>
</evidence>
<evidence type="ECO:0000256" key="6">
    <source>
        <dbReference type="ARBA" id="ARBA00022833"/>
    </source>
</evidence>
<dbReference type="AlphaFoldDB" id="A0A9D8KEN9"/>
<gene>
    <name evidence="11 15" type="primary">radA</name>
    <name evidence="15" type="ORF">JW984_11170</name>
</gene>
<dbReference type="GO" id="GO:0005524">
    <property type="term" value="F:ATP binding"/>
    <property type="evidence" value="ECO:0007669"/>
    <property type="project" value="UniProtKB-UniRule"/>
</dbReference>
<dbReference type="Pfam" id="PF18073">
    <property type="entry name" value="Zn_ribbon_LapB"/>
    <property type="match status" value="1"/>
</dbReference>
<evidence type="ECO:0000256" key="4">
    <source>
        <dbReference type="ARBA" id="ARBA00022771"/>
    </source>
</evidence>
<dbReference type="GO" id="GO:0003684">
    <property type="term" value="F:damaged DNA binding"/>
    <property type="evidence" value="ECO:0007669"/>
    <property type="project" value="InterPro"/>
</dbReference>
<dbReference type="InterPro" id="IPR041166">
    <property type="entry name" value="Rubredoxin_2"/>
</dbReference>
<feature type="short sequence motif" description="RadA KNRFG motif" evidence="11">
    <location>
        <begin position="258"/>
        <end position="262"/>
    </location>
</feature>
<dbReference type="InterPro" id="IPR004504">
    <property type="entry name" value="DNA_repair_RadA"/>
</dbReference>
<dbReference type="SUPFAM" id="SSF52540">
    <property type="entry name" value="P-loop containing nucleoside triphosphate hydrolases"/>
    <property type="match status" value="1"/>
</dbReference>
<dbReference type="InterPro" id="IPR020568">
    <property type="entry name" value="Ribosomal_Su5_D2-typ_SF"/>
</dbReference>
<evidence type="ECO:0000256" key="2">
    <source>
        <dbReference type="ARBA" id="ARBA00022741"/>
    </source>
</evidence>
<feature type="region of interest" description="Lon-protease-like" evidence="11">
    <location>
        <begin position="357"/>
        <end position="472"/>
    </location>
</feature>
<evidence type="ECO:0000256" key="10">
    <source>
        <dbReference type="ARBA" id="ARBA00023204"/>
    </source>
</evidence>
<evidence type="ECO:0000259" key="14">
    <source>
        <dbReference type="PROSITE" id="PS50162"/>
    </source>
</evidence>
<comment type="function">
    <text evidence="11">Plays a role in repairing double-strand DNA breaks, probably involving stabilizing or processing branched DNA or blocked replication forks.</text>
</comment>
<dbReference type="Pfam" id="PF13541">
    <property type="entry name" value="ChlI"/>
    <property type="match status" value="1"/>
</dbReference>
<reference evidence="15" key="1">
    <citation type="journal article" date="2021" name="Environ. Microbiol.">
        <title>Genomic characterization of three novel Desulfobacterota classes expand the metabolic and phylogenetic diversity of the phylum.</title>
        <authorList>
            <person name="Murphy C.L."/>
            <person name="Biggerstaff J."/>
            <person name="Eichhorn A."/>
            <person name="Ewing E."/>
            <person name="Shahan R."/>
            <person name="Soriano D."/>
            <person name="Stewart S."/>
            <person name="VanMol K."/>
            <person name="Walker R."/>
            <person name="Walters P."/>
            <person name="Elshahed M.S."/>
            <person name="Youssef N.H."/>
        </authorList>
    </citation>
    <scope>NUCLEOTIDE SEQUENCE</scope>
    <source>
        <strain evidence="15">Zod_Metabat.24</strain>
    </source>
</reference>
<dbReference type="InterPro" id="IPR020588">
    <property type="entry name" value="RecA_ATP-bd"/>
</dbReference>
<evidence type="ECO:0000256" key="1">
    <source>
        <dbReference type="ARBA" id="ARBA00022723"/>
    </source>
</evidence>
<dbReference type="InterPro" id="IPR027417">
    <property type="entry name" value="P-loop_NTPase"/>
</dbReference>
<name>A0A9D8KEN9_9DELT</name>
<keyword evidence="8 11" id="KW-0346">Stress response</keyword>
<evidence type="ECO:0000256" key="12">
    <source>
        <dbReference type="NCBIfam" id="TIGR00416"/>
    </source>
</evidence>
<reference evidence="15" key="2">
    <citation type="submission" date="2021-01" db="EMBL/GenBank/DDBJ databases">
        <authorList>
            <person name="Hahn C.R."/>
            <person name="Youssef N.H."/>
            <person name="Elshahed M."/>
        </authorList>
    </citation>
    <scope>NUCLEOTIDE SEQUENCE</scope>
    <source>
        <strain evidence="15">Zod_Metabat.24</strain>
    </source>
</reference>
<organism evidence="15 16">
    <name type="scientific">Candidatus Zymogenus saltonus</name>
    <dbReference type="NCBI Taxonomy" id="2844893"/>
    <lineage>
        <taxon>Bacteria</taxon>
        <taxon>Deltaproteobacteria</taxon>
        <taxon>Candidatus Zymogenia</taxon>
        <taxon>Candidatus Zymogeniales</taxon>
        <taxon>Candidatus Zymogenaceae</taxon>
        <taxon>Candidatus Zymogenus</taxon>
    </lineage>
</organism>
<keyword evidence="4 13" id="KW-0863">Zinc-finger</keyword>
<keyword evidence="7 11" id="KW-0067">ATP-binding</keyword>
<dbReference type="GO" id="GO:0016787">
    <property type="term" value="F:hydrolase activity"/>
    <property type="evidence" value="ECO:0007669"/>
    <property type="project" value="UniProtKB-KW"/>
</dbReference>
<protein>
    <recommendedName>
        <fullName evidence="11 12">DNA repair protein RadA</fullName>
    </recommendedName>
</protein>
<keyword evidence="3 11" id="KW-0227">DNA damage</keyword>
<evidence type="ECO:0000256" key="9">
    <source>
        <dbReference type="ARBA" id="ARBA00023125"/>
    </source>
</evidence>
<evidence type="ECO:0000313" key="15">
    <source>
        <dbReference type="EMBL" id="MBN1573745.1"/>
    </source>
</evidence>
<comment type="function">
    <text evidence="13">DNA-dependent ATPase involved in processing of recombination intermediates, plays a role in repairing DNA breaks. Stimulates the branch migration of RecA-mediated strand transfer reactions, allowing the 3' invading strand to extend heteroduplex DNA faster. Binds ssDNA in the presence of ADP but not other nucleotides, has ATPase activity that is stimulated by ssDNA and various branched DNA structures, but inhibited by SSB. Does not have RecA's homology-searching function.</text>
</comment>
<evidence type="ECO:0000313" key="16">
    <source>
        <dbReference type="Proteomes" id="UP000809273"/>
    </source>
</evidence>
<dbReference type="GO" id="GO:0005829">
    <property type="term" value="C:cytosol"/>
    <property type="evidence" value="ECO:0007669"/>
    <property type="project" value="TreeGrafter"/>
</dbReference>
<dbReference type="PANTHER" id="PTHR32472:SF10">
    <property type="entry name" value="DNA REPAIR PROTEIN RADA-LIKE PROTEIN"/>
    <property type="match status" value="1"/>
</dbReference>
<dbReference type="GO" id="GO:0008270">
    <property type="term" value="F:zinc ion binding"/>
    <property type="evidence" value="ECO:0007669"/>
    <property type="project" value="UniProtKB-KW"/>
</dbReference>
<dbReference type="GO" id="GO:0140664">
    <property type="term" value="F:ATP-dependent DNA damage sensor activity"/>
    <property type="evidence" value="ECO:0007669"/>
    <property type="project" value="InterPro"/>
</dbReference>
<keyword evidence="5" id="KW-0378">Hydrolase</keyword>
<dbReference type="SUPFAM" id="SSF54211">
    <property type="entry name" value="Ribosomal protein S5 domain 2-like"/>
    <property type="match status" value="1"/>
</dbReference>
<comment type="similarity">
    <text evidence="11 13">Belongs to the RecA family. RadA subfamily.</text>
</comment>
<dbReference type="PRINTS" id="PR01874">
    <property type="entry name" value="DNAREPAIRADA"/>
</dbReference>
<dbReference type="GO" id="GO:0000725">
    <property type="term" value="P:recombinational repair"/>
    <property type="evidence" value="ECO:0007669"/>
    <property type="project" value="UniProtKB-UniRule"/>
</dbReference>
<dbReference type="InterPro" id="IPR014721">
    <property type="entry name" value="Ribsml_uS5_D2-typ_fold_subgr"/>
</dbReference>
<dbReference type="HAMAP" id="MF_01498">
    <property type="entry name" value="RadA_bact"/>
    <property type="match status" value="1"/>
</dbReference>
<dbReference type="Gene3D" id="3.30.230.10">
    <property type="match status" value="1"/>
</dbReference>
<dbReference type="PANTHER" id="PTHR32472">
    <property type="entry name" value="DNA REPAIR PROTEIN RADA"/>
    <property type="match status" value="1"/>
</dbReference>